<dbReference type="Proteomes" id="UP000438699">
    <property type="component" value="Unassembled WGS sequence"/>
</dbReference>
<dbReference type="EMBL" id="WAIE01000001">
    <property type="protein sequence ID" value="KAB1443857.1"/>
    <property type="molecule type" value="Genomic_DNA"/>
</dbReference>
<evidence type="ECO:0000313" key="1">
    <source>
        <dbReference type="EMBL" id="KAB1443857.1"/>
    </source>
</evidence>
<accession>A0A6N6NBA6</accession>
<dbReference type="OrthoDB" id="5458353at2"/>
<evidence type="ECO:0008006" key="3">
    <source>
        <dbReference type="Google" id="ProtNLM"/>
    </source>
</evidence>
<dbReference type="AlphaFoldDB" id="A0A6N6NBA6"/>
<organism evidence="1 2">
    <name type="scientific">Pseudodesulfovibrio senegalensis</name>
    <dbReference type="NCBI Taxonomy" id="1721087"/>
    <lineage>
        <taxon>Bacteria</taxon>
        <taxon>Pseudomonadati</taxon>
        <taxon>Thermodesulfobacteriota</taxon>
        <taxon>Desulfovibrionia</taxon>
        <taxon>Desulfovibrionales</taxon>
        <taxon>Desulfovibrionaceae</taxon>
    </lineage>
</organism>
<name>A0A6N6NBA6_9BACT</name>
<reference evidence="1 2" key="1">
    <citation type="journal article" date="2017" name="Int. J. Syst. Evol. Microbiol.">
        <title>Desulfovibrio senegalensis sp. nov., a mesophilic sulfate reducer isolated from marine sediment.</title>
        <authorList>
            <person name="Thioye A."/>
            <person name="Gam Z.B.A."/>
            <person name="Mbengue M."/>
            <person name="Cayol J.L."/>
            <person name="Joseph-Bartoli M."/>
            <person name="Toure-Kane C."/>
            <person name="Labat M."/>
        </authorList>
    </citation>
    <scope>NUCLEOTIDE SEQUENCE [LARGE SCALE GENOMIC DNA]</scope>
    <source>
        <strain evidence="1 2">DSM 101509</strain>
    </source>
</reference>
<evidence type="ECO:0000313" key="2">
    <source>
        <dbReference type="Proteomes" id="UP000438699"/>
    </source>
</evidence>
<protein>
    <recommendedName>
        <fullName evidence="3">YkgJ family cysteine cluster protein</fullName>
    </recommendedName>
</protein>
<gene>
    <name evidence="1" type="ORF">F8A88_02010</name>
</gene>
<keyword evidence="2" id="KW-1185">Reference proteome</keyword>
<sequence>MHPPDNATLCTICGHVFWGETCIVPGPDGPQLCVATQTADFQCTRCGKCCRTLDFHRDCVAEDVQVWRDAGRNDILEWVHRDGQGNLRIWYRPGTDLLAEICPWLEEAHGLWTCGIHELKPAVCRDYPGTRKHAFMTGCPTALV</sequence>
<dbReference type="Pfam" id="PF03692">
    <property type="entry name" value="CxxCxxCC"/>
    <property type="match status" value="1"/>
</dbReference>
<proteinExistence type="predicted"/>
<comment type="caution">
    <text evidence="1">The sequence shown here is derived from an EMBL/GenBank/DDBJ whole genome shotgun (WGS) entry which is preliminary data.</text>
</comment>
<dbReference type="InterPro" id="IPR005358">
    <property type="entry name" value="Puta_zinc/iron-chelating_dom"/>
</dbReference>